<reference evidence="4 5" key="1">
    <citation type="journal article" date="2023" name="Virus Evol.">
        <title>Computational host range prediction-The good, the bad, and the ugly.</title>
        <authorList>
            <person name="Howell A.A."/>
            <person name="Versoza C.J."/>
            <person name="Pfeifer S.P."/>
        </authorList>
    </citation>
    <scope>NUCLEOTIDE SEQUENCE [LARGE SCALE GENOMIC DNA]</scope>
    <source>
        <strain evidence="4 5">1610/1b</strain>
    </source>
</reference>
<dbReference type="InterPro" id="IPR016181">
    <property type="entry name" value="Acyl_CoA_acyltransferase"/>
</dbReference>
<dbReference type="InterPro" id="IPR050832">
    <property type="entry name" value="Bact_Acetyltransf"/>
</dbReference>
<organism evidence="4 5">
    <name type="scientific">Gordonia hydrophobica</name>
    <dbReference type="NCBI Taxonomy" id="40516"/>
    <lineage>
        <taxon>Bacteria</taxon>
        <taxon>Bacillati</taxon>
        <taxon>Actinomycetota</taxon>
        <taxon>Actinomycetes</taxon>
        <taxon>Mycobacteriales</taxon>
        <taxon>Gordoniaceae</taxon>
        <taxon>Gordonia</taxon>
    </lineage>
</organism>
<keyword evidence="5" id="KW-1185">Reference proteome</keyword>
<gene>
    <name evidence="4" type="ORF">RVF87_13325</name>
</gene>
<keyword evidence="2" id="KW-0012">Acyltransferase</keyword>
<dbReference type="Pfam" id="PF00583">
    <property type="entry name" value="Acetyltransf_1"/>
    <property type="match status" value="1"/>
</dbReference>
<dbReference type="Gene3D" id="3.40.630.30">
    <property type="match status" value="1"/>
</dbReference>
<dbReference type="InterPro" id="IPR000182">
    <property type="entry name" value="GNAT_dom"/>
</dbReference>
<evidence type="ECO:0000313" key="5">
    <source>
        <dbReference type="Proteomes" id="UP001479933"/>
    </source>
</evidence>
<dbReference type="Proteomes" id="UP001479933">
    <property type="component" value="Chromosome"/>
</dbReference>
<sequence length="176" mass="18892">MPAEIRGLSTSDVAGLNAMFGRLSDLDLTLIREDLQNPEHVAEMAASPDLRWVVVDGDDIVGWATVNRLPGWSNHVGELRIVVVPQARGAGLGRDLTKQALRGGFGAGLEKIVIELAAGQERVIELFSSLGFTGEALLRDHIRDRDGELHDLIVLAHYARAGLDTLEAIGVVDALG</sequence>
<dbReference type="PANTHER" id="PTHR43877">
    <property type="entry name" value="AMINOALKYLPHOSPHONATE N-ACETYLTRANSFERASE-RELATED-RELATED"/>
    <property type="match status" value="1"/>
</dbReference>
<protein>
    <submittedName>
        <fullName evidence="4">GNAT family N-acetyltransferase</fullName>
    </submittedName>
</protein>
<dbReference type="PROSITE" id="PS51186">
    <property type="entry name" value="GNAT"/>
    <property type="match status" value="1"/>
</dbReference>
<dbReference type="PANTHER" id="PTHR43877:SF1">
    <property type="entry name" value="ACETYLTRANSFERASE"/>
    <property type="match status" value="1"/>
</dbReference>
<evidence type="ECO:0000256" key="1">
    <source>
        <dbReference type="ARBA" id="ARBA00022679"/>
    </source>
</evidence>
<dbReference type="EMBL" id="CP136137">
    <property type="protein sequence ID" value="WYY06055.1"/>
    <property type="molecule type" value="Genomic_DNA"/>
</dbReference>
<evidence type="ECO:0000313" key="4">
    <source>
        <dbReference type="EMBL" id="WYY06055.1"/>
    </source>
</evidence>
<dbReference type="RefSeq" id="WP_066161676.1">
    <property type="nucleotide sequence ID" value="NZ_CP136137.1"/>
</dbReference>
<evidence type="ECO:0000256" key="2">
    <source>
        <dbReference type="ARBA" id="ARBA00023315"/>
    </source>
</evidence>
<proteinExistence type="predicted"/>
<feature type="domain" description="N-acetyltransferase" evidence="3">
    <location>
        <begin position="3"/>
        <end position="160"/>
    </location>
</feature>
<keyword evidence="1" id="KW-0808">Transferase</keyword>
<name>A0ABZ2TXI6_9ACTN</name>
<accession>A0ABZ2TXI6</accession>
<dbReference type="SUPFAM" id="SSF55729">
    <property type="entry name" value="Acyl-CoA N-acyltransferases (Nat)"/>
    <property type="match status" value="1"/>
</dbReference>
<evidence type="ECO:0000259" key="3">
    <source>
        <dbReference type="PROSITE" id="PS51186"/>
    </source>
</evidence>
<dbReference type="CDD" id="cd04301">
    <property type="entry name" value="NAT_SF"/>
    <property type="match status" value="1"/>
</dbReference>